<dbReference type="STRING" id="1817756.A2140_08795"/>
<feature type="transmembrane region" description="Helical" evidence="1">
    <location>
        <begin position="103"/>
        <end position="130"/>
    </location>
</feature>
<dbReference type="EMBL" id="MFSQ01000083">
    <property type="protein sequence ID" value="OGI39777.1"/>
    <property type="molecule type" value="Genomic_DNA"/>
</dbReference>
<comment type="caution">
    <text evidence="2">The sequence shown here is derived from an EMBL/GenBank/DDBJ whole genome shotgun (WGS) entry which is preliminary data.</text>
</comment>
<sequence>MTTDPAKQRILDEEHLRLLSMFHYISGTLTILFSCIFIIHLTLLGILMSNPEMFGATPAPEADARSVFVVMFYIFLAFILLGIAYGIIQIISGRCLARHRYRTFSLVAAIPNTLLIPYGTILGVMTLVVLGRESIKVLYAEKSGG</sequence>
<feature type="transmembrane region" description="Helical" evidence="1">
    <location>
        <begin position="21"/>
        <end position="47"/>
    </location>
</feature>
<proteinExistence type="predicted"/>
<accession>A0A1F6T3R3</accession>
<keyword evidence="1" id="KW-1133">Transmembrane helix</keyword>
<gene>
    <name evidence="2" type="ORF">A2140_08795</name>
</gene>
<organism evidence="2 3">
    <name type="scientific">Candidatus Muproteobacteria bacterium RBG_16_62_13</name>
    <dbReference type="NCBI Taxonomy" id="1817756"/>
    <lineage>
        <taxon>Bacteria</taxon>
        <taxon>Pseudomonadati</taxon>
        <taxon>Pseudomonadota</taxon>
        <taxon>Candidatus Muproteobacteria</taxon>
    </lineage>
</organism>
<protein>
    <submittedName>
        <fullName evidence="2">Uncharacterized protein</fullName>
    </submittedName>
</protein>
<name>A0A1F6T3R3_9PROT</name>
<reference evidence="2 3" key="1">
    <citation type="journal article" date="2016" name="Nat. Commun.">
        <title>Thousands of microbial genomes shed light on interconnected biogeochemical processes in an aquifer system.</title>
        <authorList>
            <person name="Anantharaman K."/>
            <person name="Brown C.T."/>
            <person name="Hug L.A."/>
            <person name="Sharon I."/>
            <person name="Castelle C.J."/>
            <person name="Probst A.J."/>
            <person name="Thomas B.C."/>
            <person name="Singh A."/>
            <person name="Wilkins M.J."/>
            <person name="Karaoz U."/>
            <person name="Brodie E.L."/>
            <person name="Williams K.H."/>
            <person name="Hubbard S.S."/>
            <person name="Banfield J.F."/>
        </authorList>
    </citation>
    <scope>NUCLEOTIDE SEQUENCE [LARGE SCALE GENOMIC DNA]</scope>
</reference>
<dbReference type="PROSITE" id="PS51257">
    <property type="entry name" value="PROKAR_LIPOPROTEIN"/>
    <property type="match status" value="1"/>
</dbReference>
<keyword evidence="1" id="KW-0812">Transmembrane</keyword>
<feature type="transmembrane region" description="Helical" evidence="1">
    <location>
        <begin position="67"/>
        <end position="91"/>
    </location>
</feature>
<evidence type="ECO:0000256" key="1">
    <source>
        <dbReference type="SAM" id="Phobius"/>
    </source>
</evidence>
<evidence type="ECO:0000313" key="2">
    <source>
        <dbReference type="EMBL" id="OGI39777.1"/>
    </source>
</evidence>
<evidence type="ECO:0000313" key="3">
    <source>
        <dbReference type="Proteomes" id="UP000178379"/>
    </source>
</evidence>
<keyword evidence="1" id="KW-0472">Membrane</keyword>
<dbReference type="Proteomes" id="UP000178379">
    <property type="component" value="Unassembled WGS sequence"/>
</dbReference>
<dbReference type="AlphaFoldDB" id="A0A1F6T3R3"/>